<dbReference type="CDD" id="cd00085">
    <property type="entry name" value="HNHc"/>
    <property type="match status" value="1"/>
</dbReference>
<dbReference type="OrthoDB" id="9779761at2"/>
<dbReference type="Gene3D" id="1.10.30.50">
    <property type="match status" value="1"/>
</dbReference>
<dbReference type="Pfam" id="PF01844">
    <property type="entry name" value="HNH"/>
    <property type="match status" value="1"/>
</dbReference>
<dbReference type="AlphaFoldDB" id="A0A1G6L5R8"/>
<evidence type="ECO:0000259" key="1">
    <source>
        <dbReference type="Pfam" id="PF01844"/>
    </source>
</evidence>
<reference evidence="3" key="1">
    <citation type="submission" date="2016-10" db="EMBL/GenBank/DDBJ databases">
        <authorList>
            <person name="Varghese N."/>
            <person name="Submissions S."/>
        </authorList>
    </citation>
    <scope>NUCLEOTIDE SEQUENCE [LARGE SCALE GENOMIC DNA]</scope>
    <source>
        <strain evidence="3">DSM 21620</strain>
    </source>
</reference>
<evidence type="ECO:0000313" key="2">
    <source>
        <dbReference type="EMBL" id="SDC38075.1"/>
    </source>
</evidence>
<dbReference type="RefSeq" id="WP_093726094.1">
    <property type="nucleotide sequence ID" value="NZ_FMZB01000002.1"/>
</dbReference>
<dbReference type="EMBL" id="FMZB01000002">
    <property type="protein sequence ID" value="SDC38075.1"/>
    <property type="molecule type" value="Genomic_DNA"/>
</dbReference>
<name>A0A1G6L5R8_9BACI</name>
<dbReference type="GO" id="GO:0008270">
    <property type="term" value="F:zinc ion binding"/>
    <property type="evidence" value="ECO:0007669"/>
    <property type="project" value="InterPro"/>
</dbReference>
<dbReference type="Proteomes" id="UP000198666">
    <property type="component" value="Unassembled WGS sequence"/>
</dbReference>
<keyword evidence="3" id="KW-1185">Reference proteome</keyword>
<dbReference type="GO" id="GO:0003676">
    <property type="term" value="F:nucleic acid binding"/>
    <property type="evidence" value="ECO:0007669"/>
    <property type="project" value="InterPro"/>
</dbReference>
<evidence type="ECO:0000313" key="3">
    <source>
        <dbReference type="Proteomes" id="UP000198666"/>
    </source>
</evidence>
<dbReference type="STRING" id="361279.SAMN05421663_102251"/>
<gene>
    <name evidence="2" type="ORF">SAMN05421663_102251</name>
</gene>
<feature type="domain" description="HNH" evidence="1">
    <location>
        <begin position="204"/>
        <end position="260"/>
    </location>
</feature>
<sequence>MKNINLSYITARLSNDYGISLKGEISTDRIEIRPVELDYGIGFHIRIKQDWRNLTAEFIPDNFSLKLIEAMSIADTDKKEMFKLLLQKWSSTTNKVYMEINGSEVDSFDADANIREWKHCYIKLSKILHIPDDNLDGVKLQNDIFEIASSLLGMLLTLLPLEERSTDEASEGLPEGALTRIEVNRYERSSYNRQVCLLLHGHVCKACGFNFEERYGQIGKGFIHVHHVVPVSNLGENYKVNPATDLIPLCPNCHAMVHKRNPPYTVQELKSFIKSNLAVTTTEEM</sequence>
<dbReference type="InterPro" id="IPR003615">
    <property type="entry name" value="HNH_nuc"/>
</dbReference>
<proteinExistence type="predicted"/>
<protein>
    <submittedName>
        <fullName evidence="2">5-methylcytosine-specific restriction enzyme A</fullName>
    </submittedName>
</protein>
<accession>A0A1G6L5R8</accession>
<dbReference type="GO" id="GO:0004519">
    <property type="term" value="F:endonuclease activity"/>
    <property type="evidence" value="ECO:0007669"/>
    <property type="project" value="InterPro"/>
</dbReference>
<organism evidence="2 3">
    <name type="scientific">Terribacillus halophilus</name>
    <dbReference type="NCBI Taxonomy" id="361279"/>
    <lineage>
        <taxon>Bacteria</taxon>
        <taxon>Bacillati</taxon>
        <taxon>Bacillota</taxon>
        <taxon>Bacilli</taxon>
        <taxon>Bacillales</taxon>
        <taxon>Bacillaceae</taxon>
        <taxon>Terribacillus</taxon>
    </lineage>
</organism>
<dbReference type="InterPro" id="IPR002711">
    <property type="entry name" value="HNH"/>
</dbReference>